<evidence type="ECO:0000313" key="2">
    <source>
        <dbReference type="EMBL" id="JAP98865.1"/>
    </source>
</evidence>
<proteinExistence type="predicted"/>
<feature type="non-terminal residue" evidence="2">
    <location>
        <position position="1"/>
    </location>
</feature>
<sequence>NAAVAATLADLETQTQQLRKRSKHSQYNDRRKRMQAERAGRRKQDSACEKLFYGVPDTIAFGETVHAPLFTQRTLPCTSTDESSPREQAIMQYRNTKQRQSRLRGTGVEHESKCTMYSSLRDGTKILARVLETAAPPAP</sequence>
<feature type="compositionally biased region" description="Basic and acidic residues" evidence="1">
    <location>
        <begin position="26"/>
        <end position="45"/>
    </location>
</feature>
<feature type="region of interest" description="Disordered" evidence="1">
    <location>
        <begin position="1"/>
        <end position="45"/>
    </location>
</feature>
<reference evidence="2" key="1">
    <citation type="journal article" date="2016" name="Gigascience">
        <title>De novo construction of an expanded transcriptome assembly for the western tarnished plant bug, Lygus hesperus.</title>
        <authorList>
            <person name="Tassone E.E."/>
            <person name="Geib S.M."/>
            <person name="Hall B."/>
            <person name="Fabrick J.A."/>
            <person name="Brent C.S."/>
            <person name="Hull J.J."/>
        </authorList>
    </citation>
    <scope>NUCLEOTIDE SEQUENCE</scope>
</reference>
<protein>
    <submittedName>
        <fullName evidence="2">Uncharacterized protein</fullName>
    </submittedName>
</protein>
<organism evidence="2">
    <name type="scientific">Lygus hesperus</name>
    <name type="common">Western plant bug</name>
    <dbReference type="NCBI Taxonomy" id="30085"/>
    <lineage>
        <taxon>Eukaryota</taxon>
        <taxon>Metazoa</taxon>
        <taxon>Ecdysozoa</taxon>
        <taxon>Arthropoda</taxon>
        <taxon>Hexapoda</taxon>
        <taxon>Insecta</taxon>
        <taxon>Pterygota</taxon>
        <taxon>Neoptera</taxon>
        <taxon>Paraneoptera</taxon>
        <taxon>Hemiptera</taxon>
        <taxon>Heteroptera</taxon>
        <taxon>Panheteroptera</taxon>
        <taxon>Cimicomorpha</taxon>
        <taxon>Miridae</taxon>
        <taxon>Mirini</taxon>
        <taxon>Lygus</taxon>
    </lineage>
</organism>
<name>A0A146KUA5_LYGHE</name>
<evidence type="ECO:0000256" key="1">
    <source>
        <dbReference type="SAM" id="MobiDB-lite"/>
    </source>
</evidence>
<dbReference type="EMBL" id="GDHC01019763">
    <property type="protein sequence ID" value="JAP98865.1"/>
    <property type="molecule type" value="Transcribed_RNA"/>
</dbReference>
<dbReference type="AlphaFoldDB" id="A0A146KUA5"/>
<accession>A0A146KUA5</accession>
<gene>
    <name evidence="2" type="ORF">g.24455</name>
</gene>